<dbReference type="Proteomes" id="UP000614272">
    <property type="component" value="Unassembled WGS sequence"/>
</dbReference>
<evidence type="ECO:0000313" key="2">
    <source>
        <dbReference type="Proteomes" id="UP000614272"/>
    </source>
</evidence>
<name>A0ABQ1R1Y5_9ALTE</name>
<organism evidence="1 2">
    <name type="scientific">Lacimicrobium alkaliphilum</name>
    <dbReference type="NCBI Taxonomy" id="1526571"/>
    <lineage>
        <taxon>Bacteria</taxon>
        <taxon>Pseudomonadati</taxon>
        <taxon>Pseudomonadota</taxon>
        <taxon>Gammaproteobacteria</taxon>
        <taxon>Alteromonadales</taxon>
        <taxon>Alteromonadaceae</taxon>
        <taxon>Lacimicrobium</taxon>
    </lineage>
</organism>
<sequence length="82" mass="8836">MDLKSGYLYWAVKNGLMYAFPQPDADLSCDLVVAGAGISGALIAWSITRPRLCSVKSSDYDVRDDTSEFMPGLVNLNLCGDG</sequence>
<proteinExistence type="predicted"/>
<gene>
    <name evidence="1" type="ORF">GCM10011357_07740</name>
</gene>
<evidence type="ECO:0000313" key="1">
    <source>
        <dbReference type="EMBL" id="GGD54479.1"/>
    </source>
</evidence>
<evidence type="ECO:0008006" key="3">
    <source>
        <dbReference type="Google" id="ProtNLM"/>
    </source>
</evidence>
<protein>
    <recommendedName>
        <fullName evidence="3">FAD dependent oxidoreductase domain-containing protein</fullName>
    </recommendedName>
</protein>
<accession>A0ABQ1R1Y5</accession>
<reference evidence="2" key="1">
    <citation type="journal article" date="2019" name="Int. J. Syst. Evol. Microbiol.">
        <title>The Global Catalogue of Microorganisms (GCM) 10K type strain sequencing project: providing services to taxonomists for standard genome sequencing and annotation.</title>
        <authorList>
            <consortium name="The Broad Institute Genomics Platform"/>
            <consortium name="The Broad Institute Genome Sequencing Center for Infectious Disease"/>
            <person name="Wu L."/>
            <person name="Ma J."/>
        </authorList>
    </citation>
    <scope>NUCLEOTIDE SEQUENCE [LARGE SCALE GENOMIC DNA]</scope>
    <source>
        <strain evidence="2">CGMCC 1.12923</strain>
    </source>
</reference>
<keyword evidence="2" id="KW-1185">Reference proteome</keyword>
<dbReference type="EMBL" id="BMGJ01000002">
    <property type="protein sequence ID" value="GGD54479.1"/>
    <property type="molecule type" value="Genomic_DNA"/>
</dbReference>
<comment type="caution">
    <text evidence="1">The sequence shown here is derived from an EMBL/GenBank/DDBJ whole genome shotgun (WGS) entry which is preliminary data.</text>
</comment>